<keyword evidence="8" id="KW-1185">Reference proteome</keyword>
<dbReference type="STRING" id="1592317.DPF_0378"/>
<reference evidence="8" key="1">
    <citation type="submission" date="2016-06" db="EMBL/GenBank/DDBJ databases">
        <title>Draft genome sequence of Desulfoplanes formicivorans strain Pf12B.</title>
        <authorList>
            <person name="Watanabe M."/>
            <person name="Kojima H."/>
            <person name="Fukui M."/>
        </authorList>
    </citation>
    <scope>NUCLEOTIDE SEQUENCE [LARGE SCALE GENOMIC DNA]</scope>
    <source>
        <strain evidence="8">Pf12B</strain>
    </source>
</reference>
<evidence type="ECO:0000313" key="8">
    <source>
        <dbReference type="Proteomes" id="UP000095200"/>
    </source>
</evidence>
<evidence type="ECO:0000256" key="2">
    <source>
        <dbReference type="ARBA" id="ARBA00010544"/>
    </source>
</evidence>
<dbReference type="PRINTS" id="PR01414">
    <property type="entry name" value="CCMBBIOGNSIS"/>
</dbReference>
<comment type="subcellular location">
    <subcellularLocation>
        <location evidence="1">Membrane</location>
        <topology evidence="1">Multi-pass membrane protein</topology>
    </subcellularLocation>
</comment>
<evidence type="ECO:0000256" key="6">
    <source>
        <dbReference type="SAM" id="Phobius"/>
    </source>
</evidence>
<evidence type="ECO:0000256" key="3">
    <source>
        <dbReference type="ARBA" id="ARBA00022692"/>
    </source>
</evidence>
<keyword evidence="5 6" id="KW-0472">Membrane</keyword>
<keyword evidence="3 6" id="KW-0812">Transmembrane</keyword>
<dbReference type="InterPro" id="IPR003544">
    <property type="entry name" value="Cyt_c_biogenesis_CcmB"/>
</dbReference>
<gene>
    <name evidence="7" type="ORF">DPF_0378</name>
</gene>
<feature type="transmembrane region" description="Helical" evidence="6">
    <location>
        <begin position="128"/>
        <end position="151"/>
    </location>
</feature>
<comment type="caution">
    <text evidence="7">The sequence shown here is derived from an EMBL/GenBank/DDBJ whole genome shotgun (WGS) entry which is preliminary data.</text>
</comment>
<name>A0A194AEC9_9BACT</name>
<dbReference type="EMBL" id="BDFE01000006">
    <property type="protein sequence ID" value="GAU07683.1"/>
    <property type="molecule type" value="Genomic_DNA"/>
</dbReference>
<accession>A0A194AEC9</accession>
<evidence type="ECO:0000313" key="7">
    <source>
        <dbReference type="EMBL" id="GAU07683.1"/>
    </source>
</evidence>
<dbReference type="Pfam" id="PF03379">
    <property type="entry name" value="CcmB"/>
    <property type="match status" value="1"/>
</dbReference>
<dbReference type="GO" id="GO:0017004">
    <property type="term" value="P:cytochrome complex assembly"/>
    <property type="evidence" value="ECO:0007669"/>
    <property type="project" value="InterPro"/>
</dbReference>
<dbReference type="GO" id="GO:0016020">
    <property type="term" value="C:membrane"/>
    <property type="evidence" value="ECO:0007669"/>
    <property type="project" value="UniProtKB-SubCell"/>
</dbReference>
<dbReference type="OrthoDB" id="5459399at2"/>
<evidence type="ECO:0000256" key="4">
    <source>
        <dbReference type="ARBA" id="ARBA00022989"/>
    </source>
</evidence>
<feature type="transmembrane region" description="Helical" evidence="6">
    <location>
        <begin position="21"/>
        <end position="40"/>
    </location>
</feature>
<feature type="transmembrane region" description="Helical" evidence="6">
    <location>
        <begin position="163"/>
        <end position="186"/>
    </location>
</feature>
<feature type="transmembrane region" description="Helical" evidence="6">
    <location>
        <begin position="198"/>
        <end position="217"/>
    </location>
</feature>
<protein>
    <submittedName>
        <fullName evidence="7">Cytochrome C biogenesis protein CcmB</fullName>
    </submittedName>
</protein>
<feature type="transmembrane region" description="Helical" evidence="6">
    <location>
        <begin position="52"/>
        <end position="74"/>
    </location>
</feature>
<sequence length="224" mass="23607">MFTRGLTLAAKDLRQVLSGGNGLFQAVLLGLLLVFIFSLSSEPGERIAPQSAAAIFWIASCFSLVLIFTMLYRLEEENETRMALIMTPMPIQTVWLGKLLGGLALLVMAQVCFIPAIIVFLAQETLTSAVGLFALIGGVDAGLVILGSLLGAVSQGNDTRDSLLSIILFPLLLPLLLGGVKVGGVLLQGASLAGVTDWFGIIGAFDVIFAGAAMLLFPHVYGPE</sequence>
<comment type="similarity">
    <text evidence="2">Belongs to the CcmB/CycW/HelB family.</text>
</comment>
<keyword evidence="4 6" id="KW-1133">Transmembrane helix</keyword>
<evidence type="ECO:0000256" key="5">
    <source>
        <dbReference type="ARBA" id="ARBA00023136"/>
    </source>
</evidence>
<organism evidence="7 8">
    <name type="scientific">Desulfoplanes formicivorans</name>
    <dbReference type="NCBI Taxonomy" id="1592317"/>
    <lineage>
        <taxon>Bacteria</taxon>
        <taxon>Pseudomonadati</taxon>
        <taxon>Thermodesulfobacteriota</taxon>
        <taxon>Desulfovibrionia</taxon>
        <taxon>Desulfovibrionales</taxon>
        <taxon>Desulfoplanaceae</taxon>
        <taxon>Desulfoplanes</taxon>
    </lineage>
</organism>
<proteinExistence type="inferred from homology"/>
<dbReference type="AlphaFoldDB" id="A0A194AEC9"/>
<dbReference type="GO" id="GO:0015232">
    <property type="term" value="F:heme transmembrane transporter activity"/>
    <property type="evidence" value="ECO:0007669"/>
    <property type="project" value="InterPro"/>
</dbReference>
<evidence type="ECO:0000256" key="1">
    <source>
        <dbReference type="ARBA" id="ARBA00004141"/>
    </source>
</evidence>
<dbReference type="Proteomes" id="UP000095200">
    <property type="component" value="Unassembled WGS sequence"/>
</dbReference>
<feature type="transmembrane region" description="Helical" evidence="6">
    <location>
        <begin position="95"/>
        <end position="122"/>
    </location>
</feature>